<dbReference type="STRING" id="94643.A0A2A9MNF8"/>
<dbReference type="SUPFAM" id="SSF57850">
    <property type="entry name" value="RING/U-box"/>
    <property type="match status" value="1"/>
</dbReference>
<dbReference type="EMBL" id="NWUJ01000002">
    <property type="protein sequence ID" value="PFH37220.1"/>
    <property type="molecule type" value="Genomic_DNA"/>
</dbReference>
<sequence length="391" mass="40193">MMPSRVPSFPAAAGSSASSLRAHPYQNISGAAAPQQLLHHPHAPRRGTQPFSSSFSLSSPPPPPLAGAGFYHTSGQFGGSAVPSSPGLPPLRVKLQKLEVQVSSFPPAKQANLFCQVCSFPFVERHRTLPCYHVVCGQCAEEIQAVGKCARCDANVTRLQPLHPADDTHVCHDAEDCGCVFLNSNSRAYHAFVAHQLPVCASAAASLASAPREAEEEGVRRLLEVIREVEERRVSAAAARVLPLPSAVSPAAAASAPSSVNAPPHVAEASSLGVSASFAAPPSSLASAAALRGLQVAAQSPAEDSAEKLPPQGGMAQLAASQPRGAARFARKSVEQEYAAGSAAAFAALTAGGGERAGREEGKPQAAPPPARGSVSAAAVEEEDEDLEGVL</sequence>
<evidence type="ECO:0000313" key="7">
    <source>
        <dbReference type="EMBL" id="PFH37220.1"/>
    </source>
</evidence>
<dbReference type="GO" id="GO:0008270">
    <property type="term" value="F:zinc ion binding"/>
    <property type="evidence" value="ECO:0007669"/>
    <property type="project" value="UniProtKB-KW"/>
</dbReference>
<evidence type="ECO:0000256" key="2">
    <source>
        <dbReference type="ARBA" id="ARBA00022771"/>
    </source>
</evidence>
<feature type="region of interest" description="Disordered" evidence="5">
    <location>
        <begin position="41"/>
        <end position="61"/>
    </location>
</feature>
<keyword evidence="3" id="KW-0862">Zinc</keyword>
<evidence type="ECO:0000256" key="5">
    <source>
        <dbReference type="SAM" id="MobiDB-lite"/>
    </source>
</evidence>
<evidence type="ECO:0000313" key="8">
    <source>
        <dbReference type="Proteomes" id="UP000224006"/>
    </source>
</evidence>
<dbReference type="PROSITE" id="PS00518">
    <property type="entry name" value="ZF_RING_1"/>
    <property type="match status" value="1"/>
</dbReference>
<keyword evidence="2 4" id="KW-0863">Zinc-finger</keyword>
<dbReference type="InterPro" id="IPR017907">
    <property type="entry name" value="Znf_RING_CS"/>
</dbReference>
<reference evidence="7 8" key="1">
    <citation type="submission" date="2017-09" db="EMBL/GenBank/DDBJ databases">
        <title>Genome sequencing of Besnoitia besnoiti strain Bb-Ger1.</title>
        <authorList>
            <person name="Schares G."/>
            <person name="Venepally P."/>
            <person name="Lorenzi H.A."/>
        </authorList>
    </citation>
    <scope>NUCLEOTIDE SEQUENCE [LARGE SCALE GENOMIC DNA]</scope>
    <source>
        <strain evidence="7 8">Bb-Ger1</strain>
    </source>
</reference>
<comment type="caution">
    <text evidence="7">The sequence shown here is derived from an EMBL/GenBank/DDBJ whole genome shotgun (WGS) entry which is preliminary data.</text>
</comment>
<dbReference type="PROSITE" id="PS50089">
    <property type="entry name" value="ZF_RING_2"/>
    <property type="match status" value="1"/>
</dbReference>
<organism evidence="7 8">
    <name type="scientific">Besnoitia besnoiti</name>
    <name type="common">Apicomplexan protozoan</name>
    <dbReference type="NCBI Taxonomy" id="94643"/>
    <lineage>
        <taxon>Eukaryota</taxon>
        <taxon>Sar</taxon>
        <taxon>Alveolata</taxon>
        <taxon>Apicomplexa</taxon>
        <taxon>Conoidasida</taxon>
        <taxon>Coccidia</taxon>
        <taxon>Eucoccidiorida</taxon>
        <taxon>Eimeriorina</taxon>
        <taxon>Sarcocystidae</taxon>
        <taxon>Besnoitia</taxon>
    </lineage>
</organism>
<evidence type="ECO:0000256" key="3">
    <source>
        <dbReference type="ARBA" id="ARBA00022833"/>
    </source>
</evidence>
<dbReference type="GeneID" id="40308659"/>
<dbReference type="AlphaFoldDB" id="A0A2A9MNF8"/>
<dbReference type="VEuPathDB" id="ToxoDB:BESB_036780"/>
<feature type="region of interest" description="Disordered" evidence="5">
    <location>
        <begin position="301"/>
        <end position="321"/>
    </location>
</feature>
<feature type="compositionally biased region" description="Acidic residues" evidence="5">
    <location>
        <begin position="380"/>
        <end position="391"/>
    </location>
</feature>
<dbReference type="Proteomes" id="UP000224006">
    <property type="component" value="Chromosome II"/>
</dbReference>
<name>A0A2A9MNF8_BESBE</name>
<dbReference type="InterPro" id="IPR001841">
    <property type="entry name" value="Znf_RING"/>
</dbReference>
<dbReference type="Gene3D" id="3.30.40.10">
    <property type="entry name" value="Zinc/RING finger domain, C3HC4 (zinc finger)"/>
    <property type="match status" value="1"/>
</dbReference>
<proteinExistence type="predicted"/>
<evidence type="ECO:0000259" key="6">
    <source>
        <dbReference type="PROSITE" id="PS50089"/>
    </source>
</evidence>
<dbReference type="InterPro" id="IPR013083">
    <property type="entry name" value="Znf_RING/FYVE/PHD"/>
</dbReference>
<keyword evidence="1" id="KW-0479">Metal-binding</keyword>
<protein>
    <recommendedName>
        <fullName evidence="6">RING-type domain-containing protein</fullName>
    </recommendedName>
</protein>
<feature type="region of interest" description="Disordered" evidence="5">
    <location>
        <begin position="351"/>
        <end position="391"/>
    </location>
</feature>
<dbReference type="RefSeq" id="XP_029221229.1">
    <property type="nucleotide sequence ID" value="XM_029362264.1"/>
</dbReference>
<evidence type="ECO:0000256" key="1">
    <source>
        <dbReference type="ARBA" id="ARBA00022723"/>
    </source>
</evidence>
<dbReference type="KEGG" id="bbes:BESB_036780"/>
<accession>A0A2A9MNF8</accession>
<feature type="domain" description="RING-type" evidence="6">
    <location>
        <begin position="115"/>
        <end position="153"/>
    </location>
</feature>
<evidence type="ECO:0000256" key="4">
    <source>
        <dbReference type="PROSITE-ProRule" id="PRU00175"/>
    </source>
</evidence>
<gene>
    <name evidence="7" type="ORF">BESB_036780</name>
</gene>
<keyword evidence="8" id="KW-1185">Reference proteome</keyword>
<dbReference type="OrthoDB" id="333726at2759"/>